<dbReference type="InterPro" id="IPR001433">
    <property type="entry name" value="OxRdtase_FAD/NAD-bd"/>
</dbReference>
<feature type="binding site" evidence="1">
    <location>
        <position position="261"/>
    </location>
    <ligand>
        <name>[2Fe-2S] cluster</name>
        <dbReference type="ChEBI" id="CHEBI:190135"/>
    </ligand>
</feature>
<keyword evidence="4" id="KW-1185">Reference proteome</keyword>
<name>A0A5D0RKG5_9RHOB</name>
<protein>
    <submittedName>
        <fullName evidence="3">Ni/Fe hydrogenase subunit gamma</fullName>
    </submittedName>
</protein>
<dbReference type="PROSITE" id="PS51384">
    <property type="entry name" value="FAD_FR"/>
    <property type="match status" value="1"/>
</dbReference>
<dbReference type="InterPro" id="IPR039261">
    <property type="entry name" value="FNR_nucleotide-bd"/>
</dbReference>
<dbReference type="Proteomes" id="UP000322080">
    <property type="component" value="Unassembled WGS sequence"/>
</dbReference>
<dbReference type="InterPro" id="IPR017927">
    <property type="entry name" value="FAD-bd_FR_type"/>
</dbReference>
<feature type="domain" description="FAD-binding FR-type" evidence="2">
    <location>
        <begin position="14"/>
        <end position="109"/>
    </location>
</feature>
<dbReference type="SUPFAM" id="SSF52343">
    <property type="entry name" value="Ferredoxin reductase-like, C-terminal NADP-linked domain"/>
    <property type="match status" value="1"/>
</dbReference>
<evidence type="ECO:0000313" key="4">
    <source>
        <dbReference type="Proteomes" id="UP000322080"/>
    </source>
</evidence>
<dbReference type="InterPro" id="IPR001709">
    <property type="entry name" value="Flavoprot_Pyr_Nucl_cyt_Rdtase"/>
</dbReference>
<dbReference type="InterPro" id="IPR012165">
    <property type="entry name" value="Cyt_c3_hydrogenase_gsu"/>
</dbReference>
<accession>A0A5D0RKG5</accession>
<dbReference type="GO" id="GO:0016491">
    <property type="term" value="F:oxidoreductase activity"/>
    <property type="evidence" value="ECO:0007669"/>
    <property type="project" value="InterPro"/>
</dbReference>
<dbReference type="Pfam" id="PF00175">
    <property type="entry name" value="NAD_binding_1"/>
    <property type="match status" value="1"/>
</dbReference>
<dbReference type="InterPro" id="IPR019480">
    <property type="entry name" value="Dihydroorotate_DH_Fe-S-bd"/>
</dbReference>
<dbReference type="CDD" id="cd06221">
    <property type="entry name" value="sulfite_reductase_like"/>
    <property type="match status" value="1"/>
</dbReference>
<evidence type="ECO:0000259" key="2">
    <source>
        <dbReference type="PROSITE" id="PS51384"/>
    </source>
</evidence>
<dbReference type="AlphaFoldDB" id="A0A5D0RKG5"/>
<organism evidence="3 4">
    <name type="scientific">Maritimibacter fusiformis</name>
    <dbReference type="NCBI Taxonomy" id="2603819"/>
    <lineage>
        <taxon>Bacteria</taxon>
        <taxon>Pseudomonadati</taxon>
        <taxon>Pseudomonadota</taxon>
        <taxon>Alphaproteobacteria</taxon>
        <taxon>Rhodobacterales</taxon>
        <taxon>Roseobacteraceae</taxon>
        <taxon>Maritimibacter</taxon>
    </lineage>
</organism>
<comment type="caution">
    <text evidence="3">The sequence shown here is derived from an EMBL/GenBank/DDBJ whole genome shotgun (WGS) entry which is preliminary data.</text>
</comment>
<evidence type="ECO:0000313" key="3">
    <source>
        <dbReference type="EMBL" id="TYB81014.1"/>
    </source>
</evidence>
<feature type="binding site" evidence="1">
    <location>
        <position position="250"/>
    </location>
    <ligand>
        <name>[2Fe-2S] cluster</name>
        <dbReference type="ChEBI" id="CHEBI:190135"/>
    </ligand>
</feature>
<dbReference type="PANTHER" id="PTHR43513">
    <property type="entry name" value="DIHYDROOROTATE DEHYDROGENASE B (NAD(+)), ELECTRON TRANSFER SUBUNIT"/>
    <property type="match status" value="1"/>
</dbReference>
<keyword evidence="1" id="KW-0479">Metal-binding</keyword>
<reference evidence="3 4" key="1">
    <citation type="submission" date="2019-08" db="EMBL/GenBank/DDBJ databases">
        <title>Identification of a novel species of the genus Boseongicola.</title>
        <authorList>
            <person name="Zhang X.-Q."/>
        </authorList>
    </citation>
    <scope>NUCLEOTIDE SEQUENCE [LARGE SCALE GENOMIC DNA]</scope>
    <source>
        <strain evidence="3 4">HY14</strain>
    </source>
</reference>
<comment type="cofactor">
    <cofactor evidence="1">
        <name>[2Fe-2S] cluster</name>
        <dbReference type="ChEBI" id="CHEBI:190135"/>
    </cofactor>
    <text evidence="1">Binds 1 [2Fe-2S] cluster per subunit.</text>
</comment>
<sequence length="281" mass="30067">MSTMLDPGPHVDPMVPVLATVTRRWQDLPDVVTFEIEAPGWSGFAPGQFNMLSVFGVGEIPISISGPVSDPGRIVHTIRDVGPVSKALANLPEGAVIGLRGPYGVPWPVERALGRDVVVVAGGLGLAPVRPILYELIENRLDYGKVTLLYGARSPRDMLFATELAEWRSRLDIGVEVTVDRATEAWHGHVGVVTSLLAGADFDPAATTAFVCGPEIMMRFGANGLTDAGVAPGDIFLSMERNMQCAIGLCGHCQLGPVFVCKDGPVFDWARLKPLMAVKEL</sequence>
<dbReference type="GO" id="GO:0046872">
    <property type="term" value="F:metal ion binding"/>
    <property type="evidence" value="ECO:0007669"/>
    <property type="project" value="UniProtKB-KW"/>
</dbReference>
<dbReference type="PRINTS" id="PR00410">
    <property type="entry name" value="PHEHYDRXLASE"/>
</dbReference>
<dbReference type="InterPro" id="IPR017938">
    <property type="entry name" value="Riboflavin_synthase-like_b-brl"/>
</dbReference>
<dbReference type="Gene3D" id="3.40.50.80">
    <property type="entry name" value="Nucleotide-binding domain of ferredoxin-NADP reductase (FNR) module"/>
    <property type="match status" value="1"/>
</dbReference>
<keyword evidence="1" id="KW-0408">Iron</keyword>
<dbReference type="Pfam" id="PF10418">
    <property type="entry name" value="DHODB_Fe-S_bind"/>
    <property type="match status" value="1"/>
</dbReference>
<dbReference type="EMBL" id="VSIY01000009">
    <property type="protein sequence ID" value="TYB81014.1"/>
    <property type="molecule type" value="Genomic_DNA"/>
</dbReference>
<keyword evidence="1" id="KW-0001">2Fe-2S</keyword>
<dbReference type="PRINTS" id="PR00371">
    <property type="entry name" value="FPNCR"/>
</dbReference>
<proteinExistence type="predicted"/>
<dbReference type="InterPro" id="IPR050353">
    <property type="entry name" value="PyrK_electron_transfer"/>
</dbReference>
<dbReference type="GO" id="GO:0050660">
    <property type="term" value="F:flavin adenine dinucleotide binding"/>
    <property type="evidence" value="ECO:0007669"/>
    <property type="project" value="InterPro"/>
</dbReference>
<dbReference type="Gene3D" id="2.40.30.10">
    <property type="entry name" value="Translation factors"/>
    <property type="match status" value="1"/>
</dbReference>
<dbReference type="GO" id="GO:0051537">
    <property type="term" value="F:2 iron, 2 sulfur cluster binding"/>
    <property type="evidence" value="ECO:0007669"/>
    <property type="project" value="UniProtKB-KW"/>
</dbReference>
<dbReference type="SUPFAM" id="SSF63380">
    <property type="entry name" value="Riboflavin synthase domain-like"/>
    <property type="match status" value="1"/>
</dbReference>
<feature type="binding site" evidence="1">
    <location>
        <position position="253"/>
    </location>
    <ligand>
        <name>[2Fe-2S] cluster</name>
        <dbReference type="ChEBI" id="CHEBI:190135"/>
    </ligand>
</feature>
<dbReference type="PIRSF" id="PIRSF006816">
    <property type="entry name" value="Cyc3_hyd_g"/>
    <property type="match status" value="1"/>
</dbReference>
<gene>
    <name evidence="3" type="ORF">FVF75_11255</name>
</gene>
<keyword evidence="1" id="KW-0411">Iron-sulfur</keyword>
<dbReference type="GO" id="GO:0006221">
    <property type="term" value="P:pyrimidine nucleotide biosynthetic process"/>
    <property type="evidence" value="ECO:0007669"/>
    <property type="project" value="InterPro"/>
</dbReference>
<evidence type="ECO:0000256" key="1">
    <source>
        <dbReference type="PIRSR" id="PIRSR006816-2"/>
    </source>
</evidence>
<feature type="binding site" evidence="1">
    <location>
        <position position="245"/>
    </location>
    <ligand>
        <name>[2Fe-2S] cluster</name>
        <dbReference type="ChEBI" id="CHEBI:190135"/>
    </ligand>
</feature>
<dbReference type="PANTHER" id="PTHR43513:SF1">
    <property type="entry name" value="ANAEROBIC SULFITE REDUCTASE SUBUNIT B"/>
    <property type="match status" value="1"/>
</dbReference>